<keyword evidence="2 6" id="KW-0540">Nuclease</keyword>
<comment type="cofactor">
    <cofactor evidence="6">
        <name>Mg(2+)</name>
        <dbReference type="ChEBI" id="CHEBI:18420"/>
    </cofactor>
</comment>
<reference evidence="8 9" key="1">
    <citation type="submission" date="2020-08" db="EMBL/GenBank/DDBJ databases">
        <title>A Genomic Blueprint of the Chicken Gut Microbiome.</title>
        <authorList>
            <person name="Gilroy R."/>
            <person name="Ravi A."/>
            <person name="Getino M."/>
            <person name="Pursley I."/>
            <person name="Horton D.L."/>
            <person name="Alikhan N.-F."/>
            <person name="Baker D."/>
            <person name="Gharbi K."/>
            <person name="Hall N."/>
            <person name="Watson M."/>
            <person name="Adriaenssens E.M."/>
            <person name="Foster-Nyarko E."/>
            <person name="Jarju S."/>
            <person name="Secka A."/>
            <person name="Antonio M."/>
            <person name="Oren A."/>
            <person name="Chaudhuri R."/>
            <person name="La Ragione R.M."/>
            <person name="Hildebrand F."/>
            <person name="Pallen M.J."/>
        </authorList>
    </citation>
    <scope>NUCLEOTIDE SEQUENCE [LARGE SCALE GENOMIC DNA]</scope>
    <source>
        <strain evidence="8 9">Sa3CUA2</strain>
    </source>
</reference>
<dbReference type="InterPro" id="IPR029060">
    <property type="entry name" value="PIN-like_dom_sf"/>
</dbReference>
<dbReference type="InterPro" id="IPR051619">
    <property type="entry name" value="TypeII_TA_RNase_PINc/VapC"/>
</dbReference>
<keyword evidence="5 6" id="KW-0460">Magnesium</keyword>
<keyword evidence="1 6" id="KW-1277">Toxin-antitoxin system</keyword>
<keyword evidence="6" id="KW-0800">Toxin</keyword>
<dbReference type="SUPFAM" id="SSF88723">
    <property type="entry name" value="PIN domain-like"/>
    <property type="match status" value="1"/>
</dbReference>
<evidence type="ECO:0000256" key="1">
    <source>
        <dbReference type="ARBA" id="ARBA00022649"/>
    </source>
</evidence>
<comment type="similarity">
    <text evidence="6">Belongs to the PINc/VapC protein family.</text>
</comment>
<dbReference type="EC" id="3.1.-.-" evidence="6"/>
<keyword evidence="9" id="KW-1185">Reference proteome</keyword>
<dbReference type="Gene3D" id="3.40.50.1010">
    <property type="entry name" value="5'-nuclease"/>
    <property type="match status" value="1"/>
</dbReference>
<sequence>MKVVLDASVAVHVVVGGPLAAAARRRLSGTAPVAPALIDTEVMSALARLERARQLTTAQADDALDAWSGFPCERLDTSGLVAHVWALRGRVRIADAAYVALAIALDAPLLTADRRLIGAHVPGVSILLVQ</sequence>
<dbReference type="PANTHER" id="PTHR35901">
    <property type="entry name" value="RIBONUCLEASE VAPC3"/>
    <property type="match status" value="1"/>
</dbReference>
<evidence type="ECO:0000256" key="5">
    <source>
        <dbReference type="ARBA" id="ARBA00022842"/>
    </source>
</evidence>
<feature type="domain" description="PIN" evidence="7">
    <location>
        <begin position="3"/>
        <end position="116"/>
    </location>
</feature>
<evidence type="ECO:0000256" key="4">
    <source>
        <dbReference type="ARBA" id="ARBA00022801"/>
    </source>
</evidence>
<evidence type="ECO:0000256" key="2">
    <source>
        <dbReference type="ARBA" id="ARBA00022722"/>
    </source>
</evidence>
<dbReference type="InterPro" id="IPR044153">
    <property type="entry name" value="PIN_Pae0151-like"/>
</dbReference>
<dbReference type="PANTHER" id="PTHR35901:SF1">
    <property type="entry name" value="EXONUCLEASE VAPC9"/>
    <property type="match status" value="1"/>
</dbReference>
<keyword evidence="3 6" id="KW-0479">Metal-binding</keyword>
<gene>
    <name evidence="6" type="primary">vapC</name>
    <name evidence="8" type="ORF">H9657_09260</name>
</gene>
<dbReference type="RefSeq" id="WP_191782655.1">
    <property type="nucleotide sequence ID" value="NZ_JACSQV010000007.1"/>
</dbReference>
<comment type="caution">
    <text evidence="8">The sequence shown here is derived from an EMBL/GenBank/DDBJ whole genome shotgun (WGS) entry which is preliminary data.</text>
</comment>
<evidence type="ECO:0000313" key="9">
    <source>
        <dbReference type="Proteomes" id="UP000604241"/>
    </source>
</evidence>
<protein>
    <recommendedName>
        <fullName evidence="6">Ribonuclease VapC</fullName>
        <shortName evidence="6">RNase VapC</shortName>
        <ecNumber evidence="6">3.1.-.-</ecNumber>
    </recommendedName>
    <alternativeName>
        <fullName evidence="6">Toxin VapC</fullName>
    </alternativeName>
</protein>
<dbReference type="InterPro" id="IPR002716">
    <property type="entry name" value="PIN_dom"/>
</dbReference>
<dbReference type="CDD" id="cd09873">
    <property type="entry name" value="PIN_Pae0151-like"/>
    <property type="match status" value="1"/>
</dbReference>
<proteinExistence type="inferred from homology"/>
<dbReference type="EMBL" id="JACSQV010000007">
    <property type="protein sequence ID" value="MBD7918463.1"/>
    <property type="molecule type" value="Genomic_DNA"/>
</dbReference>
<evidence type="ECO:0000256" key="3">
    <source>
        <dbReference type="ARBA" id="ARBA00022723"/>
    </source>
</evidence>
<feature type="binding site" evidence="6">
    <location>
        <position position="95"/>
    </location>
    <ligand>
        <name>Mg(2+)</name>
        <dbReference type="ChEBI" id="CHEBI:18420"/>
    </ligand>
</feature>
<dbReference type="HAMAP" id="MF_00265">
    <property type="entry name" value="VapC_Nob1"/>
    <property type="match status" value="1"/>
</dbReference>
<accession>A0ABR8QDH3</accession>
<name>A0ABR8QDH3_9CELL</name>
<evidence type="ECO:0000259" key="7">
    <source>
        <dbReference type="Pfam" id="PF01850"/>
    </source>
</evidence>
<dbReference type="InterPro" id="IPR022907">
    <property type="entry name" value="VapC_family"/>
</dbReference>
<feature type="binding site" evidence="6">
    <location>
        <position position="6"/>
    </location>
    <ligand>
        <name>Mg(2+)</name>
        <dbReference type="ChEBI" id="CHEBI:18420"/>
    </ligand>
</feature>
<comment type="function">
    <text evidence="6">Toxic component of a toxin-antitoxin (TA) system. An RNase.</text>
</comment>
<dbReference type="Proteomes" id="UP000604241">
    <property type="component" value="Unassembled WGS sequence"/>
</dbReference>
<organism evidence="8 9">
    <name type="scientific">Cellulomonas avistercoris</name>
    <dbReference type="NCBI Taxonomy" id="2762242"/>
    <lineage>
        <taxon>Bacteria</taxon>
        <taxon>Bacillati</taxon>
        <taxon>Actinomycetota</taxon>
        <taxon>Actinomycetes</taxon>
        <taxon>Micrococcales</taxon>
        <taxon>Cellulomonadaceae</taxon>
        <taxon>Cellulomonas</taxon>
    </lineage>
</organism>
<evidence type="ECO:0000256" key="6">
    <source>
        <dbReference type="HAMAP-Rule" id="MF_00265"/>
    </source>
</evidence>
<keyword evidence="4 6" id="KW-0378">Hydrolase</keyword>
<dbReference type="Pfam" id="PF01850">
    <property type="entry name" value="PIN"/>
    <property type="match status" value="1"/>
</dbReference>
<evidence type="ECO:0000313" key="8">
    <source>
        <dbReference type="EMBL" id="MBD7918463.1"/>
    </source>
</evidence>